<dbReference type="FunFam" id="3.30.70.100:FF:000099">
    <property type="entry name" value="Predicted protein"/>
    <property type="match status" value="1"/>
</dbReference>
<dbReference type="AlphaFoldDB" id="A0A2K1IEY8"/>
<dbReference type="FunCoup" id="A0A2K1IEY8">
    <property type="interactions" value="81"/>
</dbReference>
<feature type="compositionally biased region" description="Basic and acidic residues" evidence="2">
    <location>
        <begin position="218"/>
        <end position="235"/>
    </location>
</feature>
<dbReference type="KEGG" id="ppp:112277218"/>
<dbReference type="OrthoDB" id="773760at2759"/>
<organism evidence="4">
    <name type="scientific">Physcomitrium patens</name>
    <name type="common">Spreading-leaved earth moss</name>
    <name type="synonym">Physcomitrella patens</name>
    <dbReference type="NCBI Taxonomy" id="3218"/>
    <lineage>
        <taxon>Eukaryota</taxon>
        <taxon>Viridiplantae</taxon>
        <taxon>Streptophyta</taxon>
        <taxon>Embryophyta</taxon>
        <taxon>Bryophyta</taxon>
        <taxon>Bryophytina</taxon>
        <taxon>Bryopsida</taxon>
        <taxon>Funariidae</taxon>
        <taxon>Funariales</taxon>
        <taxon>Funariaceae</taxon>
        <taxon>Physcomitrium</taxon>
    </lineage>
</organism>
<dbReference type="GO" id="GO:0046872">
    <property type="term" value="F:metal ion binding"/>
    <property type="evidence" value="ECO:0007669"/>
    <property type="project" value="UniProtKB-KW"/>
</dbReference>
<protein>
    <recommendedName>
        <fullName evidence="3">HMA domain-containing protein</fullName>
    </recommendedName>
</protein>
<dbReference type="InterPro" id="IPR036163">
    <property type="entry name" value="HMA_dom_sf"/>
</dbReference>
<accession>A0A2K1IEY8</accession>
<dbReference type="PANTHER" id="PTHR22814">
    <property type="entry name" value="COPPER TRANSPORT PROTEIN ATOX1-RELATED"/>
    <property type="match status" value="1"/>
</dbReference>
<keyword evidence="6" id="KW-1185">Reference proteome</keyword>
<feature type="compositionally biased region" description="Basic and acidic residues" evidence="2">
    <location>
        <begin position="87"/>
        <end position="97"/>
    </location>
</feature>
<evidence type="ECO:0000256" key="1">
    <source>
        <dbReference type="ARBA" id="ARBA00022723"/>
    </source>
</evidence>
<feature type="compositionally biased region" description="Polar residues" evidence="2">
    <location>
        <begin position="32"/>
        <end position="44"/>
    </location>
</feature>
<dbReference type="PANTHER" id="PTHR22814:SF336">
    <property type="entry name" value="HEAVY METAL-ASSOCIATED ISOPRENYLATED PLANT PROTEIN 23"/>
    <property type="match status" value="1"/>
</dbReference>
<dbReference type="EMBL" id="ABEU02000025">
    <property type="protein sequence ID" value="PNR27846.1"/>
    <property type="molecule type" value="Genomic_DNA"/>
</dbReference>
<evidence type="ECO:0000313" key="6">
    <source>
        <dbReference type="Proteomes" id="UP000006727"/>
    </source>
</evidence>
<reference evidence="4 6" key="2">
    <citation type="journal article" date="2018" name="Plant J.">
        <title>The Physcomitrella patens chromosome-scale assembly reveals moss genome structure and evolution.</title>
        <authorList>
            <person name="Lang D."/>
            <person name="Ullrich K.K."/>
            <person name="Murat F."/>
            <person name="Fuchs J."/>
            <person name="Jenkins J."/>
            <person name="Haas F.B."/>
            <person name="Piednoel M."/>
            <person name="Gundlach H."/>
            <person name="Van Bel M."/>
            <person name="Meyberg R."/>
            <person name="Vives C."/>
            <person name="Morata J."/>
            <person name="Symeonidi A."/>
            <person name="Hiss M."/>
            <person name="Muchero W."/>
            <person name="Kamisugi Y."/>
            <person name="Saleh O."/>
            <person name="Blanc G."/>
            <person name="Decker E.L."/>
            <person name="van Gessel N."/>
            <person name="Grimwood J."/>
            <person name="Hayes R.D."/>
            <person name="Graham S.W."/>
            <person name="Gunter L.E."/>
            <person name="McDaniel S.F."/>
            <person name="Hoernstein S.N.W."/>
            <person name="Larsson A."/>
            <person name="Li F.W."/>
            <person name="Perroud P.F."/>
            <person name="Phillips J."/>
            <person name="Ranjan P."/>
            <person name="Rokshar D.S."/>
            <person name="Rothfels C.J."/>
            <person name="Schneider L."/>
            <person name="Shu S."/>
            <person name="Stevenson D.W."/>
            <person name="Thummler F."/>
            <person name="Tillich M."/>
            <person name="Villarreal Aguilar J.C."/>
            <person name="Widiez T."/>
            <person name="Wong G.K."/>
            <person name="Wymore A."/>
            <person name="Zhang Y."/>
            <person name="Zimmer A.D."/>
            <person name="Quatrano R.S."/>
            <person name="Mayer K.F.X."/>
            <person name="Goodstein D."/>
            <person name="Casacuberta J.M."/>
            <person name="Vandepoele K."/>
            <person name="Reski R."/>
            <person name="Cuming A.C."/>
            <person name="Tuskan G.A."/>
            <person name="Maumus F."/>
            <person name="Salse J."/>
            <person name="Schmutz J."/>
            <person name="Rensing S.A."/>
        </authorList>
    </citation>
    <scope>NUCLEOTIDE SEQUENCE [LARGE SCALE GENOMIC DNA]</scope>
    <source>
        <strain evidence="5 6">cv. Gransden 2004</strain>
    </source>
</reference>
<dbReference type="PROSITE" id="PS50846">
    <property type="entry name" value="HMA_2"/>
    <property type="match status" value="1"/>
</dbReference>
<dbReference type="Pfam" id="PF00403">
    <property type="entry name" value="HMA"/>
    <property type="match status" value="1"/>
</dbReference>
<dbReference type="Gramene" id="Pp3c25_15320V3.2">
    <property type="protein sequence ID" value="Pp3c25_15320V3.2"/>
    <property type="gene ID" value="Pp3c25_15320"/>
</dbReference>
<dbReference type="Gramene" id="Pp3c25_15320V3.1">
    <property type="protein sequence ID" value="Pp3c25_15320V3.1"/>
    <property type="gene ID" value="Pp3c25_15320"/>
</dbReference>
<sequence length="395" mass="45474">MARIQETWRGQQEPEYRYRTGYDQRQARESSRYFSYPSSATSEVHNGYQRPYGEVSDWHGRSRYGTAELLGEYRRPYRSSEQSPRGVEYRKPYRESSGDYQKSSAGSKRDTDDSVIVLKVPMCCDKCKEKVQEELGEVEGVESVRCDQYASRVTVRGEGIDVDRCLKKAERAVKKKCELISGDDDDEADDDDDDDDDDKRKSSRRMSMNRTRSGDYPNLDRGRSGDYRGDVERNGSHVRSNSGAMQISGRPSLGRLPSFASGKVNYYDGAGHIGQDYEAKDYSGFRRLPSFSKHRHHEAEYISTIPDQRPEFTGSGLDYYAVRRMPSFNGHRHHDAEYITTADREYSPRTFYEDSSSKYTTVLNERPVYRSQASFSRLPVGNPYYVKQIDGIPMY</sequence>
<name>A0A2K1IEY8_PHYPA</name>
<dbReference type="Gene3D" id="3.30.70.100">
    <property type="match status" value="1"/>
</dbReference>
<evidence type="ECO:0000259" key="3">
    <source>
        <dbReference type="PROSITE" id="PS50846"/>
    </source>
</evidence>
<keyword evidence="1" id="KW-0479">Metal-binding</keyword>
<dbReference type="PaxDb" id="3218-PP1S129_201V6.1"/>
<feature type="compositionally biased region" description="Basic and acidic residues" evidence="2">
    <location>
        <begin position="12"/>
        <end position="31"/>
    </location>
</feature>
<feature type="region of interest" description="Disordered" evidence="2">
    <location>
        <begin position="181"/>
        <end position="250"/>
    </location>
</feature>
<evidence type="ECO:0000313" key="4">
    <source>
        <dbReference type="EMBL" id="PNR27846.1"/>
    </source>
</evidence>
<evidence type="ECO:0000256" key="2">
    <source>
        <dbReference type="SAM" id="MobiDB-lite"/>
    </source>
</evidence>
<dbReference type="EnsemblPlants" id="Pp3c25_15320V3.1">
    <property type="protein sequence ID" value="Pp3c25_15320V3.1"/>
    <property type="gene ID" value="Pp3c25_15320"/>
</dbReference>
<dbReference type="SUPFAM" id="SSF55008">
    <property type="entry name" value="HMA, heavy metal-associated domain"/>
    <property type="match status" value="1"/>
</dbReference>
<dbReference type="EnsemblPlants" id="Pp3c25_15320V3.2">
    <property type="protein sequence ID" value="Pp3c25_15320V3.2"/>
    <property type="gene ID" value="Pp3c25_15320"/>
</dbReference>
<feature type="compositionally biased region" description="Acidic residues" evidence="2">
    <location>
        <begin position="181"/>
        <end position="197"/>
    </location>
</feature>
<evidence type="ECO:0000313" key="5">
    <source>
        <dbReference type="EnsemblPlants" id="Pp3c25_15320V3.1"/>
    </source>
</evidence>
<dbReference type="Proteomes" id="UP000006727">
    <property type="component" value="Chromosome 25"/>
</dbReference>
<dbReference type="InterPro" id="IPR006121">
    <property type="entry name" value="HMA_dom"/>
</dbReference>
<proteinExistence type="predicted"/>
<dbReference type="GeneID" id="112277218"/>
<feature type="domain" description="HMA" evidence="3">
    <location>
        <begin position="113"/>
        <end position="177"/>
    </location>
</feature>
<reference evidence="4 6" key="1">
    <citation type="journal article" date="2008" name="Science">
        <title>The Physcomitrella genome reveals evolutionary insights into the conquest of land by plants.</title>
        <authorList>
            <person name="Rensing S."/>
            <person name="Lang D."/>
            <person name="Zimmer A."/>
            <person name="Terry A."/>
            <person name="Salamov A."/>
            <person name="Shapiro H."/>
            <person name="Nishiyama T."/>
            <person name="Perroud P.-F."/>
            <person name="Lindquist E."/>
            <person name="Kamisugi Y."/>
            <person name="Tanahashi T."/>
            <person name="Sakakibara K."/>
            <person name="Fujita T."/>
            <person name="Oishi K."/>
            <person name="Shin-I T."/>
            <person name="Kuroki Y."/>
            <person name="Toyoda A."/>
            <person name="Suzuki Y."/>
            <person name="Hashimoto A."/>
            <person name="Yamaguchi K."/>
            <person name="Sugano A."/>
            <person name="Kohara Y."/>
            <person name="Fujiyama A."/>
            <person name="Anterola A."/>
            <person name="Aoki S."/>
            <person name="Ashton N."/>
            <person name="Barbazuk W.B."/>
            <person name="Barker E."/>
            <person name="Bennetzen J."/>
            <person name="Bezanilla M."/>
            <person name="Blankenship R."/>
            <person name="Cho S.H."/>
            <person name="Dutcher S."/>
            <person name="Estelle M."/>
            <person name="Fawcett J.A."/>
            <person name="Gundlach H."/>
            <person name="Hanada K."/>
            <person name="Heyl A."/>
            <person name="Hicks K.A."/>
            <person name="Hugh J."/>
            <person name="Lohr M."/>
            <person name="Mayer K."/>
            <person name="Melkozernov A."/>
            <person name="Murata T."/>
            <person name="Nelson D."/>
            <person name="Pils B."/>
            <person name="Prigge M."/>
            <person name="Reiss B."/>
            <person name="Renner T."/>
            <person name="Rombauts S."/>
            <person name="Rushton P."/>
            <person name="Sanderfoot A."/>
            <person name="Schween G."/>
            <person name="Shiu S.-H."/>
            <person name="Stueber K."/>
            <person name="Theodoulou F.L."/>
            <person name="Tu H."/>
            <person name="Van de Peer Y."/>
            <person name="Verrier P.J."/>
            <person name="Waters E."/>
            <person name="Wood A."/>
            <person name="Yang L."/>
            <person name="Cove D."/>
            <person name="Cuming A."/>
            <person name="Hasebe M."/>
            <person name="Lucas S."/>
            <person name="Mishler D.B."/>
            <person name="Reski R."/>
            <person name="Grigoriev I."/>
            <person name="Quatrano R.S."/>
            <person name="Boore J.L."/>
        </authorList>
    </citation>
    <scope>NUCLEOTIDE SEQUENCE [LARGE SCALE GENOMIC DNA]</scope>
    <source>
        <strain evidence="5 6">cv. Gransden 2004</strain>
    </source>
</reference>
<feature type="region of interest" description="Disordered" evidence="2">
    <location>
        <begin position="1"/>
        <end position="59"/>
    </location>
</feature>
<reference evidence="5" key="3">
    <citation type="submission" date="2020-12" db="UniProtKB">
        <authorList>
            <consortium name="EnsemblPlants"/>
        </authorList>
    </citation>
    <scope>IDENTIFICATION</scope>
</reference>
<gene>
    <name evidence="5" type="primary">LOC112277218</name>
    <name evidence="4" type="ORF">PHYPA_029998</name>
</gene>
<feature type="region of interest" description="Disordered" evidence="2">
    <location>
        <begin position="71"/>
        <end position="112"/>
    </location>
</feature>
<dbReference type="RefSeq" id="XP_024365065.1">
    <property type="nucleotide sequence ID" value="XM_024509297.2"/>
</dbReference>